<evidence type="ECO:0000256" key="9">
    <source>
        <dbReference type="ARBA" id="ARBA00022723"/>
    </source>
</evidence>
<dbReference type="PIRSF" id="PIRSF000014">
    <property type="entry name" value="4_hem_cytch_TorC"/>
    <property type="match status" value="1"/>
</dbReference>
<keyword evidence="8 18" id="KW-0812">Transmembrane</keyword>
<evidence type="ECO:0000256" key="5">
    <source>
        <dbReference type="ARBA" id="ARBA00022475"/>
    </source>
</evidence>
<evidence type="ECO:0000313" key="21">
    <source>
        <dbReference type="Proteomes" id="UP000480684"/>
    </source>
</evidence>
<evidence type="ECO:0000256" key="13">
    <source>
        <dbReference type="ARBA" id="ARBA00023136"/>
    </source>
</evidence>
<reference evidence="20 21" key="1">
    <citation type="submission" date="2020-02" db="EMBL/GenBank/DDBJ databases">
        <authorList>
            <person name="Dziuba M."/>
            <person name="Kuznetsov B."/>
            <person name="Mardanov A."/>
            <person name="Ravin N."/>
            <person name="Grouzdev D."/>
        </authorList>
    </citation>
    <scope>NUCLEOTIDE SEQUENCE [LARGE SCALE GENOMIC DNA]</scope>
    <source>
        <strain evidence="20 21">SpK</strain>
    </source>
</reference>
<dbReference type="InterPro" id="IPR005126">
    <property type="entry name" value="NapC/NirT_cyt_c_N"/>
</dbReference>
<feature type="binding site" description="axial binding residue" evidence="17">
    <location>
        <position position="41"/>
    </location>
    <ligand>
        <name>heme</name>
        <dbReference type="ChEBI" id="CHEBI:30413"/>
        <label>1</label>
    </ligand>
    <ligandPart>
        <name>Fe</name>
        <dbReference type="ChEBI" id="CHEBI:18248"/>
    </ligandPart>
</feature>
<feature type="binding site" description="axial binding residue" evidence="17">
    <location>
        <position position="163"/>
    </location>
    <ligand>
        <name>heme</name>
        <dbReference type="ChEBI" id="CHEBI:30413"/>
        <label>4</label>
    </ligand>
    <ligandPart>
        <name>Fe</name>
        <dbReference type="ChEBI" id="CHEBI:18248"/>
    </ligandPart>
</feature>
<evidence type="ECO:0000256" key="4">
    <source>
        <dbReference type="ARBA" id="ARBA00022448"/>
    </source>
</evidence>
<feature type="binding site" description="axial binding residue" evidence="17">
    <location>
        <position position="328"/>
    </location>
    <ligand>
        <name>heme</name>
        <dbReference type="ChEBI" id="CHEBI:30413"/>
        <label>5</label>
    </ligand>
    <ligandPart>
        <name>Fe</name>
        <dbReference type="ChEBI" id="CHEBI:18248"/>
    </ligandPart>
</feature>
<evidence type="ECO:0000256" key="10">
    <source>
        <dbReference type="ARBA" id="ARBA00022982"/>
    </source>
</evidence>
<comment type="function">
    <text evidence="14">Mediates electron flow from quinones to the NapAB complex.</text>
</comment>
<evidence type="ECO:0000259" key="19">
    <source>
        <dbReference type="Pfam" id="PF03264"/>
    </source>
</evidence>
<evidence type="ECO:0000256" key="12">
    <source>
        <dbReference type="ARBA" id="ARBA00023004"/>
    </source>
</evidence>
<evidence type="ECO:0000256" key="7">
    <source>
        <dbReference type="ARBA" id="ARBA00022617"/>
    </source>
</evidence>
<keyword evidence="5 15" id="KW-1003">Cell membrane</keyword>
<organism evidence="20 21">
    <name type="scientific">Magnetospirillum aberrantis SpK</name>
    <dbReference type="NCBI Taxonomy" id="908842"/>
    <lineage>
        <taxon>Bacteria</taxon>
        <taxon>Pseudomonadati</taxon>
        <taxon>Pseudomonadota</taxon>
        <taxon>Alphaproteobacteria</taxon>
        <taxon>Rhodospirillales</taxon>
        <taxon>Rhodospirillaceae</taxon>
        <taxon>Magnetospirillum</taxon>
    </lineage>
</organism>
<feature type="binding site" description="axial binding residue" evidence="17">
    <location>
        <position position="71"/>
    </location>
    <ligand>
        <name>heme</name>
        <dbReference type="ChEBI" id="CHEBI:30413"/>
        <label>2</label>
    </ligand>
    <ligandPart>
        <name>Fe</name>
        <dbReference type="ChEBI" id="CHEBI:18248"/>
    </ligandPart>
</feature>
<feature type="binding site" description="covalent" evidence="16">
    <location>
        <position position="37"/>
    </location>
    <ligand>
        <name>heme</name>
        <dbReference type="ChEBI" id="CHEBI:30413"/>
        <label>1</label>
    </ligand>
</feature>
<gene>
    <name evidence="20" type="ORF">G4223_02090</name>
</gene>
<feature type="binding site" description="covalent" evidence="16">
    <location>
        <position position="162"/>
    </location>
    <ligand>
        <name>heme</name>
        <dbReference type="ChEBI" id="CHEBI:30413"/>
        <label>4</label>
    </ligand>
</feature>
<evidence type="ECO:0000256" key="16">
    <source>
        <dbReference type="PIRSR" id="PIRSR000014-1"/>
    </source>
</evidence>
<keyword evidence="11 18" id="KW-1133">Transmembrane helix</keyword>
<dbReference type="InterPro" id="IPR051174">
    <property type="entry name" value="Cytochrome_c-type_ET"/>
</dbReference>
<dbReference type="InterPro" id="IPR038266">
    <property type="entry name" value="NapC/NirT_cytc_sf"/>
</dbReference>
<dbReference type="GO" id="GO:0005886">
    <property type="term" value="C:plasma membrane"/>
    <property type="evidence" value="ECO:0007669"/>
    <property type="project" value="UniProtKB-SubCell"/>
</dbReference>
<keyword evidence="21" id="KW-1185">Reference proteome</keyword>
<feature type="binding site" description="covalent" evidence="16">
    <location>
        <position position="127"/>
    </location>
    <ligand>
        <name>heme</name>
        <dbReference type="ChEBI" id="CHEBI:30413"/>
        <label>3</label>
    </ligand>
</feature>
<evidence type="ECO:0000256" key="1">
    <source>
        <dbReference type="ARBA" id="ARBA00004249"/>
    </source>
</evidence>
<dbReference type="GO" id="GO:0009061">
    <property type="term" value="P:anaerobic respiration"/>
    <property type="evidence" value="ECO:0007669"/>
    <property type="project" value="TreeGrafter"/>
</dbReference>
<evidence type="ECO:0000256" key="3">
    <source>
        <dbReference type="ARBA" id="ARBA00007395"/>
    </source>
</evidence>
<dbReference type="Proteomes" id="UP000480684">
    <property type="component" value="Unassembled WGS sequence"/>
</dbReference>
<sequence length="374" mass="42163">MRTKNWVWVAVTGMVVGVIGWGGFNTLLEATNRMEFCVSCHEMRDNVYAEYQKSPHYLNASGVRATCPDCHVPKDWTHKLIRKAQASGELFHWAIGSVDSREKFVDKRHALAKREWQRMRDSDSRECRNCHSFDAMDFHKQSMKAARAMRDAARAGGTCIDCHKGVAHAMPDVNAEHRKRLAALRETARTTEIKPGDVVYSVEPLSFGLEQPPSDPDSADGQFSAAVALHVLARDGDVLKVRLDGWFREDMTDTVFSQLGRRNTLATLAVAAQEGVVKGDKAVDPDSEEEWTKVRVEAWVKDGRFLSDPAPLWDYAAHINQDACTLCHDARRGEEFTVSRWIGHINSMKRQTELTEAEARMLLSYMQANAKDAR</sequence>
<dbReference type="FunFam" id="1.10.3820.10:FF:000001">
    <property type="entry name" value="Cytochrome c-type protein"/>
    <property type="match status" value="1"/>
</dbReference>
<dbReference type="Pfam" id="PF03264">
    <property type="entry name" value="Cytochrom_NNT"/>
    <property type="match status" value="1"/>
</dbReference>
<keyword evidence="12 15" id="KW-0408">Iron</keyword>
<comment type="similarity">
    <text evidence="3">Belongs to the NapC/NirT/NrfH family.</text>
</comment>
<keyword evidence="9 15" id="KW-0479">Metal-binding</keyword>
<evidence type="ECO:0000256" key="17">
    <source>
        <dbReference type="PIRSR" id="PIRSR000014-2"/>
    </source>
</evidence>
<dbReference type="SUPFAM" id="SSF48695">
    <property type="entry name" value="Multiheme cytochromes"/>
    <property type="match status" value="1"/>
</dbReference>
<keyword evidence="6 15" id="KW-0997">Cell inner membrane</keyword>
<evidence type="ECO:0000256" key="2">
    <source>
        <dbReference type="ARBA" id="ARBA00006417"/>
    </source>
</evidence>
<evidence type="ECO:0000313" key="20">
    <source>
        <dbReference type="EMBL" id="NFV78905.1"/>
    </source>
</evidence>
<feature type="binding site" description="covalent" evidence="16">
    <location>
        <position position="159"/>
    </location>
    <ligand>
        <name>heme</name>
        <dbReference type="ChEBI" id="CHEBI:30413"/>
        <label>4</label>
    </ligand>
</feature>
<feature type="binding site" description="covalent" evidence="16">
    <location>
        <position position="70"/>
    </location>
    <ligand>
        <name>heme</name>
        <dbReference type="ChEBI" id="CHEBI:30413"/>
        <label>2</label>
    </ligand>
</feature>
<comment type="PTM">
    <text evidence="16">Binds 5 heme groups per subunit.</text>
</comment>
<feature type="binding site" description="axial binding residue" evidence="17">
    <location>
        <position position="131"/>
    </location>
    <ligand>
        <name>heme</name>
        <dbReference type="ChEBI" id="CHEBI:30413"/>
        <label>3</label>
    </ligand>
    <ligandPart>
        <name>Fe</name>
        <dbReference type="ChEBI" id="CHEBI:18248"/>
    </ligandPart>
</feature>
<evidence type="ECO:0000256" key="11">
    <source>
        <dbReference type="ARBA" id="ARBA00022989"/>
    </source>
</evidence>
<keyword evidence="7 15" id="KW-0349">Heme</keyword>
<comment type="caution">
    <text evidence="20">The sequence shown here is derived from an EMBL/GenBank/DDBJ whole genome shotgun (WGS) entry which is preliminary data.</text>
</comment>
<feature type="binding site" description="covalent" evidence="16">
    <location>
        <position position="67"/>
    </location>
    <ligand>
        <name>heme</name>
        <dbReference type="ChEBI" id="CHEBI:30413"/>
        <label>2</label>
    </ligand>
</feature>
<evidence type="ECO:0000256" key="8">
    <source>
        <dbReference type="ARBA" id="ARBA00022692"/>
    </source>
</evidence>
<feature type="binding site" description="covalent" evidence="16">
    <location>
        <position position="327"/>
    </location>
    <ligand>
        <name>heme</name>
        <dbReference type="ChEBI" id="CHEBI:30413"/>
        <label>5</label>
    </ligand>
</feature>
<feature type="domain" description="NapC/NirT cytochrome c N-terminal" evidence="19">
    <location>
        <begin position="4"/>
        <end position="172"/>
    </location>
</feature>
<dbReference type="GO" id="GO:0020037">
    <property type="term" value="F:heme binding"/>
    <property type="evidence" value="ECO:0007669"/>
    <property type="project" value="UniProtKB-UniRule"/>
</dbReference>
<comment type="similarity">
    <text evidence="2 15">Belongs to the TorC/TorY family.</text>
</comment>
<comment type="subcellular location">
    <subcellularLocation>
        <location evidence="1">Cell inner membrane</location>
        <topology evidence="1">Single-pass type II membrane protein</topology>
    </subcellularLocation>
</comment>
<feature type="binding site" description="covalent" evidence="16">
    <location>
        <position position="40"/>
    </location>
    <ligand>
        <name>heme</name>
        <dbReference type="ChEBI" id="CHEBI:30413"/>
        <label>1</label>
    </ligand>
</feature>
<accession>A0A7C9QRM9</accession>
<dbReference type="InterPro" id="IPR009154">
    <property type="entry name" value="Membr-bd_4haem_cyt_TorC"/>
</dbReference>
<evidence type="ECO:0000256" key="14">
    <source>
        <dbReference type="ARBA" id="ARBA00055242"/>
    </source>
</evidence>
<evidence type="ECO:0000256" key="6">
    <source>
        <dbReference type="ARBA" id="ARBA00022519"/>
    </source>
</evidence>
<protein>
    <recommendedName>
        <fullName evidence="15">Cytochrome c-type protein</fullName>
    </recommendedName>
</protein>
<proteinExistence type="inferred from homology"/>
<dbReference type="EMBL" id="JAAIYP010000007">
    <property type="protein sequence ID" value="NFV78905.1"/>
    <property type="molecule type" value="Genomic_DNA"/>
</dbReference>
<dbReference type="PANTHER" id="PTHR30333:SF3">
    <property type="entry name" value="CYTOCHROME C-TYPE PROTEIN TORY"/>
    <property type="match status" value="1"/>
</dbReference>
<dbReference type="GO" id="GO:0005506">
    <property type="term" value="F:iron ion binding"/>
    <property type="evidence" value="ECO:0007669"/>
    <property type="project" value="UniProtKB-UniRule"/>
</dbReference>
<dbReference type="GO" id="GO:0009276">
    <property type="term" value="C:Gram-negative-bacterium-type cell wall"/>
    <property type="evidence" value="ECO:0007669"/>
    <property type="project" value="UniProtKB-UniRule"/>
</dbReference>
<feature type="transmembrane region" description="Helical" evidence="18">
    <location>
        <begin position="6"/>
        <end position="24"/>
    </location>
</feature>
<dbReference type="Gene3D" id="1.10.3820.10">
    <property type="entry name" value="Di-heme elbow motif domain"/>
    <property type="match status" value="1"/>
</dbReference>
<dbReference type="PANTHER" id="PTHR30333">
    <property type="entry name" value="CYTOCHROME C-TYPE PROTEIN"/>
    <property type="match status" value="1"/>
</dbReference>
<dbReference type="InterPro" id="IPR036280">
    <property type="entry name" value="Multihaem_cyt_sf"/>
</dbReference>
<evidence type="ECO:0000256" key="15">
    <source>
        <dbReference type="PIRNR" id="PIRNR000014"/>
    </source>
</evidence>
<keyword evidence="10 15" id="KW-0249">Electron transport</keyword>
<name>A0A7C9QRM9_9PROT</name>
<keyword evidence="13 15" id="KW-0472">Membrane</keyword>
<keyword evidence="4 15" id="KW-0813">Transport</keyword>
<dbReference type="RefSeq" id="WP_163674327.1">
    <property type="nucleotide sequence ID" value="NZ_JAAIYP010000007.1"/>
</dbReference>
<feature type="binding site" description="covalent" evidence="16">
    <location>
        <position position="324"/>
    </location>
    <ligand>
        <name>heme</name>
        <dbReference type="ChEBI" id="CHEBI:30413"/>
        <label>5</label>
    </ligand>
</feature>
<dbReference type="AlphaFoldDB" id="A0A7C9QRM9"/>
<dbReference type="GO" id="GO:0009055">
    <property type="term" value="F:electron transfer activity"/>
    <property type="evidence" value="ECO:0007669"/>
    <property type="project" value="UniProtKB-UniRule"/>
</dbReference>
<evidence type="ECO:0000256" key="18">
    <source>
        <dbReference type="SAM" id="Phobius"/>
    </source>
</evidence>
<feature type="binding site" description="covalent" evidence="16">
    <location>
        <position position="130"/>
    </location>
    <ligand>
        <name>heme</name>
        <dbReference type="ChEBI" id="CHEBI:30413"/>
        <label>3</label>
    </ligand>
</feature>